<name>A0A0H2Z9X8_PSEAB</name>
<evidence type="ECO:0000313" key="22">
    <source>
        <dbReference type="EMBL" id="ABJ10965.1"/>
    </source>
</evidence>
<dbReference type="InterPro" id="IPR041854">
    <property type="entry name" value="BFD-like_2Fe2S-bd_dom_sf"/>
</dbReference>
<comment type="cofactor">
    <cofactor evidence="16">
        <name>[4Fe-4S] cluster</name>
        <dbReference type="ChEBI" id="CHEBI:49883"/>
    </cofactor>
    <text evidence="16">Binds 1 [4Fe-4S] cluster per subunit.</text>
</comment>
<dbReference type="InterPro" id="IPR023753">
    <property type="entry name" value="FAD/NAD-binding_dom"/>
</dbReference>
<feature type="binding site" description="axial binding residue" evidence="16">
    <location>
        <position position="686"/>
    </location>
    <ligand>
        <name>siroheme</name>
        <dbReference type="ChEBI" id="CHEBI:60052"/>
    </ligand>
    <ligandPart>
        <name>Fe</name>
        <dbReference type="ChEBI" id="CHEBI:18248"/>
    </ligandPart>
</feature>
<evidence type="ECO:0000256" key="10">
    <source>
        <dbReference type="ARBA" id="ARBA00023002"/>
    </source>
</evidence>
<dbReference type="GO" id="GO:0050660">
    <property type="term" value="F:flavin adenine dinucleotide binding"/>
    <property type="evidence" value="ECO:0007669"/>
    <property type="project" value="UniProtKB-UniRule"/>
</dbReference>
<dbReference type="EMBL" id="CP000438">
    <property type="protein sequence ID" value="ABJ10965.1"/>
    <property type="molecule type" value="Genomic_DNA"/>
</dbReference>
<feature type="domain" description="Nitrite/sulphite reductase 4Fe-4S" evidence="17">
    <location>
        <begin position="633"/>
        <end position="773"/>
    </location>
</feature>
<dbReference type="GO" id="GO:0046872">
    <property type="term" value="F:metal ion binding"/>
    <property type="evidence" value="ECO:0007669"/>
    <property type="project" value="UniProtKB-KW"/>
</dbReference>
<sequence>MKKIKLVMVGNGMAGVRTLEELLKLNSDFYDITVFGAEPHPNYNRILLSPVLAGEQTFEEIVLNDLNWYAENGIKLLLDRKVVQIDRVRRRVVAADGSEAEYDRLLLATGSVPFILPIPGNRLQGVIGYRDIADTQAMIDCARTHSHAVVIGGGLLGLEAANGLKQRGMDVTVVHLSDWLLERQLDRTAGKLLQGALEARGIRFRLNTQTQELMDNGSGRVCAVQFNDGDVIPADLVVMAAGIRPNTELAESAGIPCNRGILVNDTLQTYDPRIYAVGECANHRGIAYGLVAPLFEQAKVCANHLAHLGYARYQGSVTSTKLKVTGIDLFSAGDFIGGEGSETITLSDPIGGVYKKLVIKDDVLVGACLYGDTADGGWYFRQIRENHNVAQIRDHLMFGENALGDVGHQGQNSAASMPDTAEVCGCNGVCKGTIVKAIQEHGLFSVDEVKKHTKAASSCGSCAGLVEQILISTVGGAADVKPKSEKAICGCSDLNHGQIRKAIREHRLTSLDAVMRFMDWKTPNGCATCRPALNYYLISTWPGEAKDDPQSRLINERAHANIQKDGTYSVVPRMWGGVTNAAELRRIADVADKYQVPMVKVTGGQRIDLLGVKKDDLPAIWKDLDMPSGHAYGKSIRTVKTCVGSEFCRFGTQNSTQLGIDLEHDLFNMWSPHKVKLAVSGCPRNCAEAGIKDVGIIGVDSGWEMYIGGNGGIKTEVAEFFVKLKTAEEVREYNGAFLQLYREEAFYLERTVHYLQRVGMEHIRKAVVEDAENRKALNDRLQFALSFEQDPWKQRIEQPQLKKEFERIPLKQLENV</sequence>
<dbReference type="InterPro" id="IPR016156">
    <property type="entry name" value="FAD/NAD-linked_Rdtase_dimer_sf"/>
</dbReference>
<dbReference type="PRINTS" id="PR00411">
    <property type="entry name" value="PNDRDTASEI"/>
</dbReference>
<evidence type="ECO:0000259" key="19">
    <source>
        <dbReference type="Pfam" id="PF04324"/>
    </source>
</evidence>
<comment type="pathway">
    <text evidence="2">Nitrogen metabolism; nitrate reduction (assimilation).</text>
</comment>
<dbReference type="RefSeq" id="WP_003139951.1">
    <property type="nucleotide sequence ID" value="NC_008463.1"/>
</dbReference>
<evidence type="ECO:0000259" key="21">
    <source>
        <dbReference type="Pfam" id="PF18267"/>
    </source>
</evidence>
<accession>A0A0H2Z9X8</accession>
<dbReference type="Pfam" id="PF18267">
    <property type="entry name" value="Rubredoxin_C"/>
    <property type="match status" value="1"/>
</dbReference>
<comment type="cofactor">
    <cofactor evidence="14">
        <name>[2Fe-2S] cluster</name>
        <dbReference type="ChEBI" id="CHEBI:190135"/>
    </cofactor>
</comment>
<gene>
    <name evidence="22" type="primary">nirB</name>
    <name evidence="22" type="ordered locus">PA14_41530</name>
</gene>
<dbReference type="HOGENOM" id="CLU_003291_0_0_6"/>
<dbReference type="GO" id="GO:0051539">
    <property type="term" value="F:4 iron, 4 sulfur cluster binding"/>
    <property type="evidence" value="ECO:0007669"/>
    <property type="project" value="UniProtKB-KW"/>
</dbReference>
<feature type="binding site" evidence="16">
    <location>
        <position position="686"/>
    </location>
    <ligand>
        <name>[4Fe-4S] cluster</name>
        <dbReference type="ChEBI" id="CHEBI:49883"/>
    </ligand>
</feature>
<dbReference type="PRINTS" id="PR00368">
    <property type="entry name" value="FADPNR"/>
</dbReference>
<keyword evidence="12 16" id="KW-0411">Iron-sulfur</keyword>
<feature type="domain" description="BFD-like [2Fe-2S]-binding" evidence="19">
    <location>
        <begin position="423"/>
        <end position="471"/>
    </location>
</feature>
<dbReference type="Pfam" id="PF07992">
    <property type="entry name" value="Pyr_redox_2"/>
    <property type="match status" value="1"/>
</dbReference>
<keyword evidence="6 15" id="KW-0285">Flavoprotein</keyword>
<dbReference type="InterPro" id="IPR017121">
    <property type="entry name" value="Nitrite_Rdtase_lsu"/>
</dbReference>
<dbReference type="SUPFAM" id="SSF56014">
    <property type="entry name" value="Nitrite and sulphite reductase 4Fe-4S domain-like"/>
    <property type="match status" value="1"/>
</dbReference>
<evidence type="ECO:0000313" key="23">
    <source>
        <dbReference type="Proteomes" id="UP000000653"/>
    </source>
</evidence>
<evidence type="ECO:0000256" key="16">
    <source>
        <dbReference type="PIRSR" id="PIRSR037149-1"/>
    </source>
</evidence>
<dbReference type="KEGG" id="pau:PA14_41530"/>
<feature type="domain" description="BFD-like [2Fe-2S]-binding" evidence="19">
    <location>
        <begin position="488"/>
        <end position="538"/>
    </location>
</feature>
<evidence type="ECO:0000259" key="20">
    <source>
        <dbReference type="Pfam" id="PF07992"/>
    </source>
</evidence>
<dbReference type="Pfam" id="PF04324">
    <property type="entry name" value="Fer2_BFD"/>
    <property type="match status" value="2"/>
</dbReference>
<dbReference type="InterPro" id="IPR012744">
    <property type="entry name" value="Nitri_red_NirB"/>
</dbReference>
<evidence type="ECO:0000256" key="8">
    <source>
        <dbReference type="ARBA" id="ARBA00022723"/>
    </source>
</evidence>
<dbReference type="Gene3D" id="3.90.480.10">
    <property type="entry name" value="Sulfite Reductase Hemoprotein,Domain 2"/>
    <property type="match status" value="1"/>
</dbReference>
<evidence type="ECO:0000256" key="14">
    <source>
        <dbReference type="ARBA" id="ARBA00034078"/>
    </source>
</evidence>
<dbReference type="Gene3D" id="3.30.413.10">
    <property type="entry name" value="Sulfite Reductase Hemoprotein, domain 1"/>
    <property type="match status" value="1"/>
</dbReference>
<keyword evidence="7" id="KW-0001">2Fe-2S</keyword>
<dbReference type="GO" id="GO:0050661">
    <property type="term" value="F:NADP binding"/>
    <property type="evidence" value="ECO:0007669"/>
    <property type="project" value="UniProtKB-UniRule"/>
</dbReference>
<organism evidence="22 23">
    <name type="scientific">Pseudomonas aeruginosa (strain UCBPP-PA14)</name>
    <dbReference type="NCBI Taxonomy" id="208963"/>
    <lineage>
        <taxon>Bacteria</taxon>
        <taxon>Pseudomonadati</taxon>
        <taxon>Pseudomonadota</taxon>
        <taxon>Gammaproteobacteria</taxon>
        <taxon>Pseudomonadales</taxon>
        <taxon>Pseudomonadaceae</taxon>
        <taxon>Pseudomonas</taxon>
    </lineage>
</organism>
<keyword evidence="13 15" id="KW-0534">Nitrate assimilation</keyword>
<dbReference type="PANTHER" id="PTHR43809">
    <property type="entry name" value="NITRITE REDUCTASE (NADH) LARGE SUBUNIT"/>
    <property type="match status" value="1"/>
</dbReference>
<dbReference type="Gene3D" id="1.10.10.1100">
    <property type="entry name" value="BFD-like [2Fe-2S]-binding domain"/>
    <property type="match status" value="2"/>
</dbReference>
<dbReference type="InterPro" id="IPR036188">
    <property type="entry name" value="FAD/NAD-bd_sf"/>
</dbReference>
<proteinExistence type="inferred from homology"/>
<evidence type="ECO:0000256" key="11">
    <source>
        <dbReference type="ARBA" id="ARBA00023004"/>
    </source>
</evidence>
<dbReference type="InterPro" id="IPR006066">
    <property type="entry name" value="NO2/SO3_Rdtase_FeS/sirohaem_BS"/>
</dbReference>
<comment type="cofactor">
    <cofactor evidence="16">
        <name>siroheme</name>
        <dbReference type="ChEBI" id="CHEBI:60052"/>
    </cofactor>
    <text evidence="16">Binds 1 siroheme per subunit.</text>
</comment>
<dbReference type="InterPro" id="IPR052034">
    <property type="entry name" value="NasD-like"/>
</dbReference>
<dbReference type="GO" id="GO:0020037">
    <property type="term" value="F:heme binding"/>
    <property type="evidence" value="ECO:0007669"/>
    <property type="project" value="InterPro"/>
</dbReference>
<dbReference type="PROSITE" id="PS00365">
    <property type="entry name" value="NIR_SIR"/>
    <property type="match status" value="1"/>
</dbReference>
<keyword evidence="8 16" id="KW-0479">Metal-binding</keyword>
<dbReference type="GO" id="GO:0042128">
    <property type="term" value="P:nitrate assimilation"/>
    <property type="evidence" value="ECO:0007669"/>
    <property type="project" value="UniProtKB-UniRule"/>
</dbReference>
<evidence type="ECO:0000256" key="9">
    <source>
        <dbReference type="ARBA" id="ARBA00022827"/>
    </source>
</evidence>
<dbReference type="InterPro" id="IPR041575">
    <property type="entry name" value="Rubredoxin_C"/>
</dbReference>
<feature type="domain" description="FAD/NAD(P)-binding" evidence="20">
    <location>
        <begin position="5"/>
        <end position="283"/>
    </location>
</feature>
<dbReference type="FunFam" id="3.50.50.60:FF:000033">
    <property type="entry name" value="Nitrite reductase [NAD(P)H], large subunit"/>
    <property type="match status" value="1"/>
</dbReference>
<keyword evidence="10" id="KW-0560">Oxidoreductase</keyword>
<keyword evidence="4 16" id="KW-0004">4Fe-4S</keyword>
<evidence type="ECO:0000256" key="5">
    <source>
        <dbReference type="ARBA" id="ARBA00022617"/>
    </source>
</evidence>
<dbReference type="PIRSF" id="PIRSF037149">
    <property type="entry name" value="NirB"/>
    <property type="match status" value="1"/>
</dbReference>
<evidence type="ECO:0000259" key="17">
    <source>
        <dbReference type="Pfam" id="PF01077"/>
    </source>
</evidence>
<dbReference type="GO" id="GO:0051537">
    <property type="term" value="F:2 iron, 2 sulfur cluster binding"/>
    <property type="evidence" value="ECO:0007669"/>
    <property type="project" value="UniProtKB-KW"/>
</dbReference>
<dbReference type="Pfam" id="PF01077">
    <property type="entry name" value="NIR_SIR"/>
    <property type="match status" value="1"/>
</dbReference>
<evidence type="ECO:0000256" key="4">
    <source>
        <dbReference type="ARBA" id="ARBA00022485"/>
    </source>
</evidence>
<dbReference type="Proteomes" id="UP000000653">
    <property type="component" value="Chromosome"/>
</dbReference>
<evidence type="ECO:0000256" key="6">
    <source>
        <dbReference type="ARBA" id="ARBA00022630"/>
    </source>
</evidence>
<keyword evidence="11 16" id="KW-0408">Iron</keyword>
<feature type="binding site" evidence="16">
    <location>
        <position position="642"/>
    </location>
    <ligand>
        <name>[4Fe-4S] cluster</name>
        <dbReference type="ChEBI" id="CHEBI:49883"/>
    </ligand>
</feature>
<evidence type="ECO:0000259" key="18">
    <source>
        <dbReference type="Pfam" id="PF03460"/>
    </source>
</evidence>
<dbReference type="InterPro" id="IPR005117">
    <property type="entry name" value="NiRdtase/SiRdtase_haem-b_fer"/>
</dbReference>
<dbReference type="SUPFAM" id="SSF55124">
    <property type="entry name" value="Nitrite/Sulfite reductase N-terminal domain-like"/>
    <property type="match status" value="1"/>
</dbReference>
<dbReference type="Gene3D" id="3.50.50.60">
    <property type="entry name" value="FAD/NAD(P)-binding domain"/>
    <property type="match status" value="2"/>
</dbReference>
<dbReference type="CDD" id="cd19943">
    <property type="entry name" value="NirB_Fer2_BFD-like_1"/>
    <property type="match status" value="1"/>
</dbReference>
<keyword evidence="5 16" id="KW-0349">Heme</keyword>
<evidence type="ECO:0000256" key="3">
    <source>
        <dbReference type="ARBA" id="ARBA00010429"/>
    </source>
</evidence>
<dbReference type="Pfam" id="PF03460">
    <property type="entry name" value="NIR_SIR_ferr"/>
    <property type="match status" value="1"/>
</dbReference>
<protein>
    <submittedName>
        <fullName evidence="22">Assimilatory nitrite reductase large subunit</fullName>
    </submittedName>
</protein>
<dbReference type="InterPro" id="IPR006067">
    <property type="entry name" value="NO2/SO3_Rdtase_4Fe4S_dom"/>
</dbReference>
<dbReference type="InterPro" id="IPR036136">
    <property type="entry name" value="Nit/Sulf_reduc_fer-like_dom_sf"/>
</dbReference>
<evidence type="ECO:0000256" key="7">
    <source>
        <dbReference type="ARBA" id="ARBA00022714"/>
    </source>
</evidence>
<evidence type="ECO:0000256" key="1">
    <source>
        <dbReference type="ARBA" id="ARBA00001974"/>
    </source>
</evidence>
<feature type="domain" description="Nitrite/Sulfite reductase ferredoxin-like" evidence="18">
    <location>
        <begin position="563"/>
        <end position="625"/>
    </location>
</feature>
<dbReference type="AlphaFoldDB" id="A0A0H2Z9X8"/>
<dbReference type="CDD" id="cd19944">
    <property type="entry name" value="NirB_Fer2_BFD-like_2"/>
    <property type="match status" value="1"/>
</dbReference>
<dbReference type="SUPFAM" id="SSF51905">
    <property type="entry name" value="FAD/NAD(P)-binding domain"/>
    <property type="match status" value="1"/>
</dbReference>
<evidence type="ECO:0000256" key="2">
    <source>
        <dbReference type="ARBA" id="ARBA00005096"/>
    </source>
</evidence>
<dbReference type="InterPro" id="IPR045854">
    <property type="entry name" value="NO2/SO3_Rdtase_4Fe4S_sf"/>
</dbReference>
<evidence type="ECO:0000256" key="12">
    <source>
        <dbReference type="ARBA" id="ARBA00023014"/>
    </source>
</evidence>
<dbReference type="PRINTS" id="PR00397">
    <property type="entry name" value="SIROHAEM"/>
</dbReference>
<feature type="domain" description="NADH-rubredoxin oxidoreductase C-terminal" evidence="21">
    <location>
        <begin position="319"/>
        <end position="385"/>
    </location>
</feature>
<evidence type="ECO:0000256" key="13">
    <source>
        <dbReference type="ARBA" id="ARBA00023063"/>
    </source>
</evidence>
<comment type="similarity">
    <text evidence="3">Belongs to the nitrite and sulfite reductase 4Fe-4S domain family.</text>
</comment>
<dbReference type="NCBIfam" id="TIGR02374">
    <property type="entry name" value="nitri_red_nirB"/>
    <property type="match status" value="1"/>
</dbReference>
<comment type="cofactor">
    <cofactor evidence="1 15">
        <name>FAD</name>
        <dbReference type="ChEBI" id="CHEBI:57692"/>
    </cofactor>
</comment>
<dbReference type="Gene3D" id="3.30.390.30">
    <property type="match status" value="1"/>
</dbReference>
<dbReference type="GO" id="GO:0098809">
    <property type="term" value="F:nitrite reductase activity"/>
    <property type="evidence" value="ECO:0007669"/>
    <property type="project" value="InterPro"/>
</dbReference>
<feature type="binding site" evidence="16">
    <location>
        <position position="648"/>
    </location>
    <ligand>
        <name>[4Fe-4S] cluster</name>
        <dbReference type="ChEBI" id="CHEBI:49883"/>
    </ligand>
</feature>
<reference evidence="22 23" key="1">
    <citation type="journal article" date="2006" name="Genome Biol.">
        <title>Genomic analysis reveals that Pseudomonas aeruginosa virulence is combinatorial.</title>
        <authorList>
            <person name="Lee D.G."/>
            <person name="Urbach J.M."/>
            <person name="Wu G."/>
            <person name="Liberati N.T."/>
            <person name="Feinbaum R.L."/>
            <person name="Miyata S."/>
            <person name="Diggins L.T."/>
            <person name="He J."/>
            <person name="Saucier M."/>
            <person name="Deziel E."/>
            <person name="Friedman L."/>
            <person name="Li L."/>
            <person name="Grills G."/>
            <person name="Montgomery K."/>
            <person name="Kucherlapati R."/>
            <person name="Rahme L.G."/>
            <person name="Ausubel F.M."/>
        </authorList>
    </citation>
    <scope>NUCLEOTIDE SEQUENCE [LARGE SCALE GENOMIC DNA]</scope>
    <source>
        <strain evidence="22 23">UCBPP-PA14</strain>
    </source>
</reference>
<dbReference type="PANTHER" id="PTHR43809:SF1">
    <property type="entry name" value="NITRITE REDUCTASE (NADH) LARGE SUBUNIT"/>
    <property type="match status" value="1"/>
</dbReference>
<feature type="binding site" evidence="16">
    <location>
        <position position="682"/>
    </location>
    <ligand>
        <name>[4Fe-4S] cluster</name>
        <dbReference type="ChEBI" id="CHEBI:49883"/>
    </ligand>
</feature>
<dbReference type="InterPro" id="IPR007419">
    <property type="entry name" value="BFD-like_2Fe2S-bd_dom"/>
</dbReference>
<keyword evidence="9 15" id="KW-0274">FAD</keyword>
<evidence type="ECO:0000256" key="15">
    <source>
        <dbReference type="PIRNR" id="PIRNR037149"/>
    </source>
</evidence>
<dbReference type="UniPathway" id="UPA00653"/>
<dbReference type="BioCyc" id="PAER208963:G1G74-3480-MONOMER"/>